<gene>
    <name evidence="1" type="ORF">P9J83_15925</name>
</gene>
<proteinExistence type="predicted"/>
<organism evidence="1 2">
    <name type="scientific">Clostridium sporogenes</name>
    <dbReference type="NCBI Taxonomy" id="1509"/>
    <lineage>
        <taxon>Bacteria</taxon>
        <taxon>Bacillati</taxon>
        <taxon>Bacillota</taxon>
        <taxon>Clostridia</taxon>
        <taxon>Eubacteriales</taxon>
        <taxon>Clostridiaceae</taxon>
        <taxon>Clostridium</taxon>
    </lineage>
</organism>
<dbReference type="RefSeq" id="WP_310944364.1">
    <property type="nucleotide sequence ID" value="NZ_JARUIS010000031.1"/>
</dbReference>
<comment type="caution">
    <text evidence="1">The sequence shown here is derived from an EMBL/GenBank/DDBJ whole genome shotgun (WGS) entry which is preliminary data.</text>
</comment>
<protein>
    <submittedName>
        <fullName evidence="1">Uncharacterized protein</fullName>
    </submittedName>
</protein>
<dbReference type="AlphaFoldDB" id="A0AAE4JV33"/>
<accession>A0AAE4JV33</accession>
<dbReference type="Proteomes" id="UP001182303">
    <property type="component" value="Unassembled WGS sequence"/>
</dbReference>
<sequence>MDKAFKTILESINAQLNVLNKNGYAIYDLENPEYFISGVKYDSDNDEVVFKTTEDESKLE</sequence>
<reference evidence="1" key="1">
    <citation type="submission" date="2023-04" db="EMBL/GenBank/DDBJ databases">
        <title>Assessment of the microbiological origin of a defect in Grana Padano cheese.</title>
        <authorList>
            <person name="Zago M."/>
            <person name="Rossetti L."/>
            <person name="Bonvini B."/>
            <person name="Carminati D."/>
            <person name="Giraffa G."/>
        </authorList>
    </citation>
    <scope>NUCLEOTIDE SEQUENCE</scope>
    <source>
        <strain evidence="1">4990</strain>
    </source>
</reference>
<dbReference type="EMBL" id="JARUIS010000031">
    <property type="protein sequence ID" value="MDS1004973.1"/>
    <property type="molecule type" value="Genomic_DNA"/>
</dbReference>
<evidence type="ECO:0000313" key="2">
    <source>
        <dbReference type="Proteomes" id="UP001182303"/>
    </source>
</evidence>
<evidence type="ECO:0000313" key="1">
    <source>
        <dbReference type="EMBL" id="MDS1004973.1"/>
    </source>
</evidence>
<name>A0AAE4JV33_CLOSG</name>